<evidence type="ECO:0000313" key="3">
    <source>
        <dbReference type="EMBL" id="KAJ5567868.1"/>
    </source>
</evidence>
<dbReference type="Proteomes" id="UP001216150">
    <property type="component" value="Unassembled WGS sequence"/>
</dbReference>
<evidence type="ECO:0000256" key="2">
    <source>
        <dbReference type="SAM" id="Phobius"/>
    </source>
</evidence>
<sequence>MANITNTTTPSLHGVPDPEKPTSCVTNLQNTKTLDLTTGIFFIWMAVQVIIEVLPAWNDYLIRWLKSSRTRRDSCPRCGLLQEAWVSIIREELRGAVQELKDFIPVAESIINGRQKLLRPWTP</sequence>
<keyword evidence="2" id="KW-1133">Transmembrane helix</keyword>
<protein>
    <submittedName>
        <fullName evidence="3">Uncharacterized protein</fullName>
    </submittedName>
</protein>
<feature type="region of interest" description="Disordered" evidence="1">
    <location>
        <begin position="1"/>
        <end position="24"/>
    </location>
</feature>
<feature type="transmembrane region" description="Helical" evidence="2">
    <location>
        <begin position="41"/>
        <end position="62"/>
    </location>
</feature>
<evidence type="ECO:0000313" key="4">
    <source>
        <dbReference type="Proteomes" id="UP001216150"/>
    </source>
</evidence>
<feature type="compositionally biased region" description="Polar residues" evidence="1">
    <location>
        <begin position="1"/>
        <end position="11"/>
    </location>
</feature>
<accession>A0AAD6D822</accession>
<reference evidence="3 4" key="1">
    <citation type="journal article" date="2023" name="IMA Fungus">
        <title>Comparative genomic study of the Penicillium genus elucidates a diverse pangenome and 15 lateral gene transfer events.</title>
        <authorList>
            <person name="Petersen C."/>
            <person name="Sorensen T."/>
            <person name="Nielsen M.R."/>
            <person name="Sondergaard T.E."/>
            <person name="Sorensen J.L."/>
            <person name="Fitzpatrick D.A."/>
            <person name="Frisvad J.C."/>
            <person name="Nielsen K.L."/>
        </authorList>
    </citation>
    <scope>NUCLEOTIDE SEQUENCE [LARGE SCALE GENOMIC DNA]</scope>
    <source>
        <strain evidence="3 4">IBT 29057</strain>
    </source>
</reference>
<comment type="caution">
    <text evidence="3">The sequence shown here is derived from an EMBL/GenBank/DDBJ whole genome shotgun (WGS) entry which is preliminary data.</text>
</comment>
<proteinExistence type="predicted"/>
<dbReference type="EMBL" id="JAQJAC010000010">
    <property type="protein sequence ID" value="KAJ5567868.1"/>
    <property type="molecule type" value="Genomic_DNA"/>
</dbReference>
<organism evidence="3 4">
    <name type="scientific">Penicillium hetheringtonii</name>
    <dbReference type="NCBI Taxonomy" id="911720"/>
    <lineage>
        <taxon>Eukaryota</taxon>
        <taxon>Fungi</taxon>
        <taxon>Dikarya</taxon>
        <taxon>Ascomycota</taxon>
        <taxon>Pezizomycotina</taxon>
        <taxon>Eurotiomycetes</taxon>
        <taxon>Eurotiomycetidae</taxon>
        <taxon>Eurotiales</taxon>
        <taxon>Aspergillaceae</taxon>
        <taxon>Penicillium</taxon>
    </lineage>
</organism>
<keyword evidence="2" id="KW-0472">Membrane</keyword>
<keyword evidence="4" id="KW-1185">Reference proteome</keyword>
<evidence type="ECO:0000256" key="1">
    <source>
        <dbReference type="SAM" id="MobiDB-lite"/>
    </source>
</evidence>
<keyword evidence="2" id="KW-0812">Transmembrane</keyword>
<dbReference type="AlphaFoldDB" id="A0AAD6D822"/>
<gene>
    <name evidence="3" type="ORF">N7450_010354</name>
</gene>
<name>A0AAD6D822_9EURO</name>